<evidence type="ECO:0000256" key="1">
    <source>
        <dbReference type="ARBA" id="ARBA00001936"/>
    </source>
</evidence>
<keyword evidence="7" id="KW-0464">Manganese</keyword>
<dbReference type="EC" id="5.4.2.12" evidence="4"/>
<reference evidence="11" key="1">
    <citation type="submission" date="2018-05" db="EMBL/GenBank/DDBJ databases">
        <authorList>
            <person name="Lanie J.A."/>
            <person name="Ng W.-L."/>
            <person name="Kazmierczak K.M."/>
            <person name="Andrzejewski T.M."/>
            <person name="Davidsen T.M."/>
            <person name="Wayne K.J."/>
            <person name="Tettelin H."/>
            <person name="Glass J.I."/>
            <person name="Rusch D."/>
            <person name="Podicherti R."/>
            <person name="Tsui H.-C.T."/>
            <person name="Winkler M.E."/>
        </authorList>
    </citation>
    <scope>NUCLEOTIDE SEQUENCE</scope>
</reference>
<dbReference type="GO" id="GO:0030145">
    <property type="term" value="F:manganese ion binding"/>
    <property type="evidence" value="ECO:0007669"/>
    <property type="project" value="InterPro"/>
</dbReference>
<dbReference type="GO" id="GO:0005737">
    <property type="term" value="C:cytoplasm"/>
    <property type="evidence" value="ECO:0007669"/>
    <property type="project" value="InterPro"/>
</dbReference>
<accession>A0A381PLE5</accession>
<gene>
    <name evidence="11" type="ORF">METZ01_LOCUS20706</name>
</gene>
<dbReference type="SUPFAM" id="SSF64158">
    <property type="entry name" value="2,3-Bisphosphoglycerate-independent phosphoglycerate mutase, substrate-binding domain"/>
    <property type="match status" value="1"/>
</dbReference>
<dbReference type="CDD" id="cd16010">
    <property type="entry name" value="iPGM"/>
    <property type="match status" value="1"/>
</dbReference>
<dbReference type="PANTHER" id="PTHR31637:SF0">
    <property type="entry name" value="2,3-BISPHOSPHOGLYCERATE-INDEPENDENT PHOSPHOGLYCERATE MUTASE"/>
    <property type="match status" value="1"/>
</dbReference>
<name>A0A381PLE5_9ZZZZ</name>
<dbReference type="InterPro" id="IPR011258">
    <property type="entry name" value="BPG-indep_PGM_N"/>
</dbReference>
<feature type="domain" description="Metalloenzyme" evidence="9">
    <location>
        <begin position="35"/>
        <end position="529"/>
    </location>
</feature>
<dbReference type="InterPro" id="IPR036646">
    <property type="entry name" value="PGAM_B_sf"/>
</dbReference>
<evidence type="ECO:0000256" key="2">
    <source>
        <dbReference type="ARBA" id="ARBA00004798"/>
    </source>
</evidence>
<comment type="cofactor">
    <cofactor evidence="1">
        <name>Mn(2+)</name>
        <dbReference type="ChEBI" id="CHEBI:29035"/>
    </cofactor>
</comment>
<evidence type="ECO:0000259" key="9">
    <source>
        <dbReference type="Pfam" id="PF01676"/>
    </source>
</evidence>
<sequence length="543" mass="59832">MQESAFLSVRAVQYAGSVLSSILGRTVPMLPMLPPLVLVVLDGWGLRREHNHNAIAVAQTPHYDELLERFPFTTLEASGESVGLPADQMGNSEVGHLNLGAGRVVYQDISRIDASIHDGTFSTNHEISLAIDRCHDRHALHLVGLLSDGGVHSHQRHLHALLRIAAERKVARVFVHVFMDGRDSPPTGGIDYLAALERTMKELGVGQVATVCGRYYAMDRDHRWERTQRAYDALVLGTGLETTSAPDAITASYSQNVTDEFIEPTVIVNSEGQALGRLAANDSVIIFNFRADRARQLTRALTFEKFDGFTRRDHPSLNVITMTQYDATFKLPVAFVPQTFSGNLAEVLAANQVTNLRLAETEKYAHVTYFFNSGEEQPYIGEDRILVPSPKVPTYDKQPEMSAALITDQLVQDIDTQQHRVIVCNFANADMVGHTGDLTATVSAVETLDRCLGRIAKSVIAANGTLFVTSDHGNAEQLWDRERNCPHTAHTTHPVPLVMVKKDISKEQSQLRRGSLRDVAPTMLSILDIQPASAMTGSDLRIS</sequence>
<dbReference type="UniPathway" id="UPA00109">
    <property type="reaction ID" value="UER00186"/>
</dbReference>
<protein>
    <recommendedName>
        <fullName evidence="4">phosphoglycerate mutase (2,3-diphosphoglycerate-independent)</fullName>
        <ecNumber evidence="4">5.4.2.12</ecNumber>
    </recommendedName>
</protein>
<evidence type="ECO:0000256" key="5">
    <source>
        <dbReference type="ARBA" id="ARBA00022723"/>
    </source>
</evidence>
<dbReference type="Pfam" id="PF06415">
    <property type="entry name" value="iPGM_N"/>
    <property type="match status" value="1"/>
</dbReference>
<dbReference type="InterPro" id="IPR005995">
    <property type="entry name" value="Pgm_bpd_ind"/>
</dbReference>
<dbReference type="InterPro" id="IPR017850">
    <property type="entry name" value="Alkaline_phosphatase_core_sf"/>
</dbReference>
<dbReference type="Pfam" id="PF01676">
    <property type="entry name" value="Metalloenzyme"/>
    <property type="match status" value="1"/>
</dbReference>
<evidence type="ECO:0000256" key="6">
    <source>
        <dbReference type="ARBA" id="ARBA00023152"/>
    </source>
</evidence>
<comment type="similarity">
    <text evidence="3">Belongs to the BPG-independent phosphoglycerate mutase family.</text>
</comment>
<dbReference type="SUPFAM" id="SSF53649">
    <property type="entry name" value="Alkaline phosphatase-like"/>
    <property type="match status" value="1"/>
</dbReference>
<dbReference type="NCBIfam" id="TIGR01307">
    <property type="entry name" value="pgm_bpd_ind"/>
    <property type="match status" value="1"/>
</dbReference>
<evidence type="ECO:0000256" key="7">
    <source>
        <dbReference type="ARBA" id="ARBA00023211"/>
    </source>
</evidence>
<evidence type="ECO:0000256" key="8">
    <source>
        <dbReference type="ARBA" id="ARBA00023235"/>
    </source>
</evidence>
<dbReference type="GO" id="GO:0006007">
    <property type="term" value="P:glucose catabolic process"/>
    <property type="evidence" value="ECO:0007669"/>
    <property type="project" value="InterPro"/>
</dbReference>
<organism evidence="11">
    <name type="scientific">marine metagenome</name>
    <dbReference type="NCBI Taxonomy" id="408172"/>
    <lineage>
        <taxon>unclassified sequences</taxon>
        <taxon>metagenomes</taxon>
        <taxon>ecological metagenomes</taxon>
    </lineage>
</organism>
<dbReference type="HAMAP" id="MF_01038">
    <property type="entry name" value="GpmI"/>
    <property type="match status" value="1"/>
</dbReference>
<dbReference type="PANTHER" id="PTHR31637">
    <property type="entry name" value="2,3-BISPHOSPHOGLYCERATE-INDEPENDENT PHOSPHOGLYCERATE MUTASE"/>
    <property type="match status" value="1"/>
</dbReference>
<evidence type="ECO:0000259" key="10">
    <source>
        <dbReference type="Pfam" id="PF06415"/>
    </source>
</evidence>
<dbReference type="FunFam" id="3.40.1450.10:FF:000002">
    <property type="entry name" value="2,3-bisphosphoglycerate-independent phosphoglycerate mutase"/>
    <property type="match status" value="1"/>
</dbReference>
<dbReference type="InterPro" id="IPR006124">
    <property type="entry name" value="Metalloenzyme"/>
</dbReference>
<comment type="pathway">
    <text evidence="2">Carbohydrate degradation; glycolysis; pyruvate from D-glyceraldehyde 3-phosphate: step 3/5.</text>
</comment>
<keyword evidence="8" id="KW-0413">Isomerase</keyword>
<evidence type="ECO:0000256" key="4">
    <source>
        <dbReference type="ARBA" id="ARBA00012026"/>
    </source>
</evidence>
<evidence type="ECO:0000256" key="3">
    <source>
        <dbReference type="ARBA" id="ARBA00008819"/>
    </source>
</evidence>
<dbReference type="PIRSF" id="PIRSF001492">
    <property type="entry name" value="IPGAM"/>
    <property type="match status" value="1"/>
</dbReference>
<dbReference type="GO" id="GO:0004619">
    <property type="term" value="F:phosphoglycerate mutase activity"/>
    <property type="evidence" value="ECO:0007669"/>
    <property type="project" value="UniProtKB-EC"/>
</dbReference>
<dbReference type="AlphaFoldDB" id="A0A381PLE5"/>
<evidence type="ECO:0000313" key="11">
    <source>
        <dbReference type="EMBL" id="SUZ67852.1"/>
    </source>
</evidence>
<proteinExistence type="inferred from homology"/>
<dbReference type="Gene3D" id="3.40.1450.10">
    <property type="entry name" value="BPG-independent phosphoglycerate mutase, domain B"/>
    <property type="match status" value="1"/>
</dbReference>
<keyword evidence="6" id="KW-0324">Glycolysis</keyword>
<dbReference type="Gene3D" id="3.40.720.10">
    <property type="entry name" value="Alkaline Phosphatase, subunit A"/>
    <property type="match status" value="1"/>
</dbReference>
<keyword evidence="5" id="KW-0479">Metal-binding</keyword>
<feature type="domain" description="BPG-independent PGAM N-terminal" evidence="10">
    <location>
        <begin position="112"/>
        <end position="326"/>
    </location>
</feature>
<dbReference type="GO" id="GO:0006096">
    <property type="term" value="P:glycolytic process"/>
    <property type="evidence" value="ECO:0007669"/>
    <property type="project" value="UniProtKB-UniPathway"/>
</dbReference>
<dbReference type="EMBL" id="UINC01001023">
    <property type="protein sequence ID" value="SUZ67852.1"/>
    <property type="molecule type" value="Genomic_DNA"/>
</dbReference>